<dbReference type="GO" id="GO:0051315">
    <property type="term" value="P:attachment of mitotic spindle microtubules to kinetochore"/>
    <property type="evidence" value="ECO:0007669"/>
    <property type="project" value="TreeGrafter"/>
</dbReference>
<dbReference type="GO" id="GO:0000776">
    <property type="term" value="C:kinetochore"/>
    <property type="evidence" value="ECO:0007669"/>
    <property type="project" value="TreeGrafter"/>
</dbReference>
<dbReference type="RefSeq" id="XP_016974094.2">
    <property type="nucleotide sequence ID" value="XM_017118605.2"/>
</dbReference>
<dbReference type="Gene3D" id="6.10.250.90">
    <property type="match status" value="1"/>
</dbReference>
<dbReference type="SUPFAM" id="SSF90257">
    <property type="entry name" value="Myosin rod fragments"/>
    <property type="match status" value="1"/>
</dbReference>
<dbReference type="InterPro" id="IPR008672">
    <property type="entry name" value="Mad1"/>
</dbReference>
<feature type="coiled-coil region" evidence="7">
    <location>
        <begin position="568"/>
        <end position="602"/>
    </location>
</feature>
<dbReference type="Gene3D" id="3.30.457.60">
    <property type="match status" value="1"/>
</dbReference>
<dbReference type="SUPFAM" id="SSF75704">
    <property type="entry name" value="Mitotic arrest deficient-like 1, Mad1"/>
    <property type="match status" value="1"/>
</dbReference>
<dbReference type="AlphaFoldDB" id="A0A6P4EC07"/>
<evidence type="ECO:0000256" key="4">
    <source>
        <dbReference type="ARBA" id="ARBA00022776"/>
    </source>
</evidence>
<sequence length="733" mass="85342">MDDIRSSMDNMMAIFNDSITHSAPKKLLFNRLSTSFCDDLVVSAPKKRRLERESPDRSLNASAASLNSSSTDPLGSWQCSKLRTELIETKAIAIQLRNEIDQKNREHRQALMLAENKSAALKEQCDSTSKRYLELQKEVQTLRKRELALKDETRRATEELAQLKLKYDEVVVKLQKEKYLQEEDARDVQLCINNELSEYRRMAQRADLELQSTRSELERLRRRHDEFKARVSGHEELRGNYEKQTQSLKVANDRIQELEFEIQSYNDWKEVTKASQERLASVPDLRAEVERLRSHNKHLNTLIGDKLLLEEQVHDYKTRLDREEGARAEAASLQVKLAHVEQELKEWVKVAQDHCLANTLVSPMALRSRIEQLLQDDIIHVAEKTSSVSDSKHLQTSVRDLEQKCAIYLKNIEDLNIGLKRHKNFKERLQRKLITVSKERDFYKQLVENFDKDMTMSNASVADMTQDMQVRYRVEVLERTVTGYKDMCATLEREIQAMRQQELLAEPAGDGYDSVKKELDTLRLENERLRRRKEELELEMMHRCLRGDFNMKDFKVVHLSQNPAAEAYESSQNMMEKLQAEIERLKRRNKKLEDDQEQRLNETTSTGGMTLNFKEFNQLRADLESANGKMRKMKDCFKAARDEYRDVCYMLLGYRIDRIGANSNYRISSMFAEGPDDYLDISLNESSCLALLESPYSQTFNPPIDQQLAASNFPAFFSALTLELFQRATVTIN</sequence>
<dbReference type="PANTHER" id="PTHR23168">
    <property type="entry name" value="MITOTIC SPINDLE ASSEMBLY CHECKPOINT PROTEIN MAD1 MITOTIC ARREST DEFICIENT-LIKE PROTEIN 1"/>
    <property type="match status" value="1"/>
</dbReference>
<dbReference type="PANTHER" id="PTHR23168:SF0">
    <property type="entry name" value="MITOTIC SPINDLE ASSEMBLY CHECKPOINT PROTEIN MAD1"/>
    <property type="match status" value="1"/>
</dbReference>
<dbReference type="GO" id="GO:0072686">
    <property type="term" value="C:mitotic spindle"/>
    <property type="evidence" value="ECO:0007669"/>
    <property type="project" value="TreeGrafter"/>
</dbReference>
<feature type="region of interest" description="Disordered" evidence="8">
    <location>
        <begin position="47"/>
        <end position="75"/>
    </location>
</feature>
<dbReference type="GO" id="GO:0005635">
    <property type="term" value="C:nuclear envelope"/>
    <property type="evidence" value="ECO:0007669"/>
    <property type="project" value="TreeGrafter"/>
</dbReference>
<comment type="similarity">
    <text evidence="2">Belongs to the MAD1 family.</text>
</comment>
<gene>
    <name evidence="9" type="primary">LOC108040918</name>
</gene>
<name>A0A6P4EC07_DRORH</name>
<dbReference type="OrthoDB" id="331602at2759"/>
<evidence type="ECO:0000256" key="2">
    <source>
        <dbReference type="ARBA" id="ARBA00008029"/>
    </source>
</evidence>
<evidence type="ECO:0000256" key="3">
    <source>
        <dbReference type="ARBA" id="ARBA00022618"/>
    </source>
</evidence>
<evidence type="ECO:0000256" key="6">
    <source>
        <dbReference type="ARBA" id="ARBA00023306"/>
    </source>
</evidence>
<proteinExistence type="inferred from homology"/>
<keyword evidence="5" id="KW-0539">Nucleus</keyword>
<keyword evidence="3" id="KW-0132">Cell division</keyword>
<comment type="subcellular location">
    <subcellularLocation>
        <location evidence="1">Nucleus</location>
    </subcellularLocation>
</comment>
<dbReference type="GO" id="GO:0007094">
    <property type="term" value="P:mitotic spindle assembly checkpoint signaling"/>
    <property type="evidence" value="ECO:0007669"/>
    <property type="project" value="InterPro"/>
</dbReference>
<feature type="coiled-coil region" evidence="7">
    <location>
        <begin position="86"/>
        <end position="166"/>
    </location>
</feature>
<keyword evidence="6" id="KW-0131">Cell cycle</keyword>
<feature type="coiled-coil region" evidence="7">
    <location>
        <begin position="474"/>
        <end position="539"/>
    </location>
</feature>
<evidence type="ECO:0000256" key="5">
    <source>
        <dbReference type="ARBA" id="ARBA00023242"/>
    </source>
</evidence>
<protein>
    <submittedName>
        <fullName evidence="9">Mitotic spindle assembly checkpoint protein MAD1 isoform X1</fullName>
    </submittedName>
</protein>
<keyword evidence="7" id="KW-0175">Coiled coil</keyword>
<feature type="compositionally biased region" description="Low complexity" evidence="8">
    <location>
        <begin position="58"/>
        <end position="70"/>
    </location>
</feature>
<evidence type="ECO:0000256" key="1">
    <source>
        <dbReference type="ARBA" id="ARBA00004123"/>
    </source>
</evidence>
<feature type="coiled-coil region" evidence="7">
    <location>
        <begin position="196"/>
        <end position="261"/>
    </location>
</feature>
<dbReference type="GO" id="GO:0051301">
    <property type="term" value="P:cell division"/>
    <property type="evidence" value="ECO:0007669"/>
    <property type="project" value="UniProtKB-KW"/>
</dbReference>
<dbReference type="RefSeq" id="XP_016974094.1">
    <property type="nucleotide sequence ID" value="XM_017118605.1"/>
</dbReference>
<evidence type="ECO:0000313" key="9">
    <source>
        <dbReference type="RefSeq" id="XP_016974094.1"/>
    </source>
</evidence>
<dbReference type="Gene3D" id="1.20.5.170">
    <property type="match status" value="1"/>
</dbReference>
<dbReference type="Pfam" id="PF05557">
    <property type="entry name" value="MAD"/>
    <property type="match status" value="1"/>
</dbReference>
<evidence type="ECO:0000256" key="7">
    <source>
        <dbReference type="SAM" id="Coils"/>
    </source>
</evidence>
<reference evidence="9" key="1">
    <citation type="submission" date="2025-08" db="UniProtKB">
        <authorList>
            <consortium name="RefSeq"/>
        </authorList>
    </citation>
    <scope>IDENTIFICATION</scope>
</reference>
<organism evidence="9">
    <name type="scientific">Drosophila rhopaloa</name>
    <name type="common">Fruit fly</name>
    <dbReference type="NCBI Taxonomy" id="1041015"/>
    <lineage>
        <taxon>Eukaryota</taxon>
        <taxon>Metazoa</taxon>
        <taxon>Ecdysozoa</taxon>
        <taxon>Arthropoda</taxon>
        <taxon>Hexapoda</taxon>
        <taxon>Insecta</taxon>
        <taxon>Pterygota</taxon>
        <taxon>Neoptera</taxon>
        <taxon>Endopterygota</taxon>
        <taxon>Diptera</taxon>
        <taxon>Brachycera</taxon>
        <taxon>Muscomorpha</taxon>
        <taxon>Ephydroidea</taxon>
        <taxon>Drosophilidae</taxon>
        <taxon>Drosophila</taxon>
        <taxon>Sophophora</taxon>
    </lineage>
</organism>
<keyword evidence="4" id="KW-0498">Mitosis</keyword>
<accession>A0A6P4EC07</accession>
<evidence type="ECO:0000256" key="8">
    <source>
        <dbReference type="SAM" id="MobiDB-lite"/>
    </source>
</evidence>